<dbReference type="Proteomes" id="UP000320623">
    <property type="component" value="Unassembled WGS sequence"/>
</dbReference>
<dbReference type="PANTHER" id="PTHR11108">
    <property type="entry name" value="FERROCHELATASE"/>
    <property type="match status" value="1"/>
</dbReference>
<dbReference type="GO" id="GO:0046872">
    <property type="term" value="F:metal ion binding"/>
    <property type="evidence" value="ECO:0007669"/>
    <property type="project" value="UniProtKB-KW"/>
</dbReference>
<reference evidence="10" key="1">
    <citation type="submission" date="2015-11" db="EMBL/GenBank/DDBJ databases">
        <authorList>
            <person name="Varghese N."/>
        </authorList>
    </citation>
    <scope>NUCLEOTIDE SEQUENCE [LARGE SCALE GENOMIC DNA]</scope>
</reference>
<proteinExistence type="inferred from homology"/>
<keyword evidence="7" id="KW-0479">Metal-binding</keyword>
<feature type="binding site" evidence="7">
    <location>
        <position position="197"/>
    </location>
    <ligand>
        <name>Fe(2+)</name>
        <dbReference type="ChEBI" id="CHEBI:29033"/>
    </ligand>
</feature>
<accession>A0A0S4MQP9</accession>
<dbReference type="InterPro" id="IPR019772">
    <property type="entry name" value="Ferrochelatase_AS"/>
</dbReference>
<comment type="catalytic activity">
    <reaction evidence="7 8">
        <text>heme b + 2 H(+) = protoporphyrin IX + Fe(2+)</text>
        <dbReference type="Rhea" id="RHEA:22584"/>
        <dbReference type="ChEBI" id="CHEBI:15378"/>
        <dbReference type="ChEBI" id="CHEBI:29033"/>
        <dbReference type="ChEBI" id="CHEBI:57306"/>
        <dbReference type="ChEBI" id="CHEBI:60344"/>
        <dbReference type="EC" id="4.98.1.1"/>
    </reaction>
</comment>
<evidence type="ECO:0000313" key="10">
    <source>
        <dbReference type="Proteomes" id="UP000320623"/>
    </source>
</evidence>
<dbReference type="InterPro" id="IPR001015">
    <property type="entry name" value="Ferrochelatase"/>
</dbReference>
<sequence>MPEYGIILLNLGGPDSIKNVQKFLYNLFSDPDIFKFPLSSITQKPLAYLISKIRAKRSKKYYLKIGGRSPILSYTLVQAKGLEKKLLDHLDCKVYIGMRYFHPMIDEAVEGALKDDVKTFILLPLYPQYSTTTTGSSFNEFYRILKKLNITDRKIVEIKSYPEDELYIKSVAERIEEAMINFNEDEMENFAIVFSAHSLPLKLVKKGDPYPIEVKKSVDAVLKYLKNNSPKSEFYKNARVEICFQSRVGPVRWLEPTTTDLVKKLAREGMKNLLVVPISFVSDNVETLYELGIFLKEIATQNGISKFVVAEPPNDSDTFIEALKNIVLEAVKNER</sequence>
<keyword evidence="3 7" id="KW-0350">Heme biosynthesis</keyword>
<dbReference type="GO" id="GO:0004325">
    <property type="term" value="F:ferrochelatase activity"/>
    <property type="evidence" value="ECO:0007669"/>
    <property type="project" value="UniProtKB-UniRule"/>
</dbReference>
<keyword evidence="2 7" id="KW-0408">Iron</keyword>
<comment type="function">
    <text evidence="7 8">Catalyzes the ferrous insertion into protoporphyrin IX.</text>
</comment>
<name>A0A0S4MQP9_9BACT</name>
<dbReference type="AlphaFoldDB" id="A0A0S4MQP9"/>
<evidence type="ECO:0000256" key="5">
    <source>
        <dbReference type="ARBA" id="ARBA00023244"/>
    </source>
</evidence>
<dbReference type="GO" id="GO:0006783">
    <property type="term" value="P:heme biosynthetic process"/>
    <property type="evidence" value="ECO:0007669"/>
    <property type="project" value="UniProtKB-UniRule"/>
</dbReference>
<dbReference type="CDD" id="cd00419">
    <property type="entry name" value="Ferrochelatase_C"/>
    <property type="match status" value="1"/>
</dbReference>
<comment type="similarity">
    <text evidence="1 7 8">Belongs to the ferrochelatase family.</text>
</comment>
<dbReference type="InterPro" id="IPR033659">
    <property type="entry name" value="Ferrochelatase_N"/>
</dbReference>
<keyword evidence="7 8" id="KW-0963">Cytoplasm</keyword>
<evidence type="ECO:0000256" key="1">
    <source>
        <dbReference type="ARBA" id="ARBA00007718"/>
    </source>
</evidence>
<evidence type="ECO:0000256" key="3">
    <source>
        <dbReference type="ARBA" id="ARBA00023133"/>
    </source>
</evidence>
<dbReference type="GO" id="GO:0005737">
    <property type="term" value="C:cytoplasm"/>
    <property type="evidence" value="ECO:0007669"/>
    <property type="project" value="UniProtKB-SubCell"/>
</dbReference>
<evidence type="ECO:0000313" key="9">
    <source>
        <dbReference type="EMBL" id="CUU01351.1"/>
    </source>
</evidence>
<protein>
    <recommendedName>
        <fullName evidence="7 8">Ferrochelatase</fullName>
        <ecNumber evidence="7 8">4.98.1.1</ecNumber>
    </recommendedName>
    <alternativeName>
        <fullName evidence="7">Heme synthase</fullName>
    </alternativeName>
    <alternativeName>
        <fullName evidence="7">Protoheme ferro-lyase</fullName>
    </alternativeName>
</protein>
<dbReference type="PROSITE" id="PS00534">
    <property type="entry name" value="FERROCHELATASE"/>
    <property type="match status" value="1"/>
</dbReference>
<keyword evidence="5 7" id="KW-0627">Porphyrin biosynthesis</keyword>
<evidence type="ECO:0000256" key="4">
    <source>
        <dbReference type="ARBA" id="ARBA00023239"/>
    </source>
</evidence>
<keyword evidence="10" id="KW-1185">Reference proteome</keyword>
<gene>
    <name evidence="7" type="primary">hemH</name>
    <name evidence="9" type="ORF">JGI1_00229</name>
</gene>
<dbReference type="SUPFAM" id="SSF53800">
    <property type="entry name" value="Chelatase"/>
    <property type="match status" value="1"/>
</dbReference>
<comment type="pathway">
    <text evidence="7 8">Porphyrin-containing compound metabolism; protoheme biosynthesis; protoheme from protoporphyrin-IX: step 1/1.</text>
</comment>
<dbReference type="NCBIfam" id="TIGR00109">
    <property type="entry name" value="hemH"/>
    <property type="match status" value="1"/>
</dbReference>
<comment type="catalytic activity">
    <reaction evidence="6">
        <text>Fe-coproporphyrin III + 2 H(+) = coproporphyrin III + Fe(2+)</text>
        <dbReference type="Rhea" id="RHEA:49572"/>
        <dbReference type="ChEBI" id="CHEBI:15378"/>
        <dbReference type="ChEBI" id="CHEBI:29033"/>
        <dbReference type="ChEBI" id="CHEBI:68438"/>
        <dbReference type="ChEBI" id="CHEBI:131725"/>
        <dbReference type="EC" id="4.99.1.9"/>
    </reaction>
    <physiologicalReaction direction="right-to-left" evidence="6">
        <dbReference type="Rhea" id="RHEA:49574"/>
    </physiologicalReaction>
</comment>
<evidence type="ECO:0000256" key="7">
    <source>
        <dbReference type="HAMAP-Rule" id="MF_00323"/>
    </source>
</evidence>
<dbReference type="STRING" id="1643428.GCA_001442855_00216"/>
<dbReference type="EMBL" id="FAOO01000002">
    <property type="protein sequence ID" value="CUU01351.1"/>
    <property type="molecule type" value="Genomic_DNA"/>
</dbReference>
<dbReference type="PANTHER" id="PTHR11108:SF1">
    <property type="entry name" value="FERROCHELATASE, MITOCHONDRIAL"/>
    <property type="match status" value="1"/>
</dbReference>
<dbReference type="CDD" id="cd03411">
    <property type="entry name" value="Ferrochelatase_N"/>
    <property type="match status" value="1"/>
</dbReference>
<dbReference type="Pfam" id="PF00762">
    <property type="entry name" value="Ferrochelatase"/>
    <property type="match status" value="1"/>
</dbReference>
<evidence type="ECO:0000256" key="6">
    <source>
        <dbReference type="ARBA" id="ARBA00024536"/>
    </source>
</evidence>
<comment type="subcellular location">
    <subcellularLocation>
        <location evidence="7 8">Cytoplasm</location>
    </subcellularLocation>
</comment>
<dbReference type="Gene3D" id="3.40.50.1400">
    <property type="match status" value="2"/>
</dbReference>
<dbReference type="EC" id="4.98.1.1" evidence="7 8"/>
<organism evidence="9 10">
    <name type="scientific">Candidatus Thermokryptus mobilis</name>
    <dbReference type="NCBI Taxonomy" id="1643428"/>
    <lineage>
        <taxon>Bacteria</taxon>
        <taxon>Pseudomonadati</taxon>
        <taxon>Candidatus Kryptoniota</taxon>
        <taxon>Candidatus Thermokryptus</taxon>
    </lineage>
</organism>
<evidence type="ECO:0000256" key="8">
    <source>
        <dbReference type="RuleBase" id="RU000607"/>
    </source>
</evidence>
<dbReference type="InterPro" id="IPR033644">
    <property type="entry name" value="Ferrochelatase_C"/>
</dbReference>
<dbReference type="HAMAP" id="MF_00323">
    <property type="entry name" value="Ferrochelatase"/>
    <property type="match status" value="1"/>
</dbReference>
<keyword evidence="4 7" id="KW-0456">Lyase</keyword>
<evidence type="ECO:0000256" key="2">
    <source>
        <dbReference type="ARBA" id="ARBA00023004"/>
    </source>
</evidence>
<feature type="binding site" evidence="7">
    <location>
        <position position="286"/>
    </location>
    <ligand>
        <name>Fe(2+)</name>
        <dbReference type="ChEBI" id="CHEBI:29033"/>
    </ligand>
</feature>
<dbReference type="UniPathway" id="UPA00252">
    <property type="reaction ID" value="UER00325"/>
</dbReference>